<feature type="binding site" evidence="16">
    <location>
        <position position="85"/>
    </location>
    <ligand>
        <name>GTP</name>
        <dbReference type="ChEBI" id="CHEBI:37565"/>
    </ligand>
</feature>
<feature type="binding site" evidence="16">
    <location>
        <begin position="10"/>
        <end position="17"/>
    </location>
    <ligand>
        <name>GTP</name>
        <dbReference type="ChEBI" id="CHEBI:37565"/>
    </ligand>
</feature>
<name>A0A212ACI0_9RHOB</name>
<comment type="function">
    <text evidence="4 14">Catalyzes ATP-dependent phosphorylation of adenosylcobinamide and addition of GMP to adenosylcobinamide phosphate.</text>
</comment>
<dbReference type="EC" id="2.7.7.62" evidence="14"/>
<comment type="caution">
    <text evidence="17">The sequence shown here is derived from an EMBL/GenBank/DDBJ whole genome shotgun (WGS) entry which is preliminary data.</text>
</comment>
<dbReference type="PANTHER" id="PTHR34848">
    <property type="match status" value="1"/>
</dbReference>
<comment type="pathway">
    <text evidence="5 14">Cofactor biosynthesis; adenosylcobalamin biosynthesis; adenosylcobalamin from cob(II)yrinate a,c-diamide: step 6/7.</text>
</comment>
<comment type="catalytic activity">
    <reaction evidence="2 14">
        <text>adenosylcob(III)inamide phosphate + GTP + H(+) = adenosylcob(III)inamide-GDP + diphosphate</text>
        <dbReference type="Rhea" id="RHEA:22712"/>
        <dbReference type="ChEBI" id="CHEBI:15378"/>
        <dbReference type="ChEBI" id="CHEBI:33019"/>
        <dbReference type="ChEBI" id="CHEBI:37565"/>
        <dbReference type="ChEBI" id="CHEBI:58502"/>
        <dbReference type="ChEBI" id="CHEBI:60487"/>
        <dbReference type="EC" id="2.7.7.62"/>
    </reaction>
</comment>
<evidence type="ECO:0000313" key="17">
    <source>
        <dbReference type="EMBL" id="OWJ78561.1"/>
    </source>
</evidence>
<dbReference type="GO" id="GO:0008820">
    <property type="term" value="F:cobinamide phosphate guanylyltransferase activity"/>
    <property type="evidence" value="ECO:0007669"/>
    <property type="project" value="UniProtKB-UniRule"/>
</dbReference>
<evidence type="ECO:0000256" key="5">
    <source>
        <dbReference type="ARBA" id="ARBA00004692"/>
    </source>
</evidence>
<dbReference type="GO" id="GO:0009236">
    <property type="term" value="P:cobalamin biosynthetic process"/>
    <property type="evidence" value="ECO:0007669"/>
    <property type="project" value="UniProtKB-UniRule"/>
</dbReference>
<keyword evidence="11 14" id="KW-0418">Kinase</keyword>
<dbReference type="RefSeq" id="WP_088215216.1">
    <property type="nucleotide sequence ID" value="NZ_NIPW01000011.1"/>
</dbReference>
<dbReference type="InterPro" id="IPR003203">
    <property type="entry name" value="CobU/CobP"/>
</dbReference>
<organism evidence="17 18">
    <name type="scientific">Haematobacter genomosp. 1</name>
    <dbReference type="NCBI Taxonomy" id="366618"/>
    <lineage>
        <taxon>Bacteria</taxon>
        <taxon>Pseudomonadati</taxon>
        <taxon>Pseudomonadota</taxon>
        <taxon>Alphaproteobacteria</taxon>
        <taxon>Rhodobacterales</taxon>
        <taxon>Paracoccaceae</taxon>
        <taxon>Haematobacter</taxon>
    </lineage>
</organism>
<evidence type="ECO:0000256" key="16">
    <source>
        <dbReference type="PIRSR" id="PIRSR006135-2"/>
    </source>
</evidence>
<evidence type="ECO:0000256" key="11">
    <source>
        <dbReference type="ARBA" id="ARBA00022777"/>
    </source>
</evidence>
<comment type="catalytic activity">
    <reaction evidence="1 14">
        <text>adenosylcob(III)inamide + ATP = adenosylcob(III)inamide phosphate + ADP + H(+)</text>
        <dbReference type="Rhea" id="RHEA:15769"/>
        <dbReference type="ChEBI" id="CHEBI:2480"/>
        <dbReference type="ChEBI" id="CHEBI:15378"/>
        <dbReference type="ChEBI" id="CHEBI:30616"/>
        <dbReference type="ChEBI" id="CHEBI:58502"/>
        <dbReference type="ChEBI" id="CHEBI:456216"/>
        <dbReference type="EC" id="2.7.1.156"/>
    </reaction>
</comment>
<evidence type="ECO:0000256" key="4">
    <source>
        <dbReference type="ARBA" id="ARBA00003889"/>
    </source>
</evidence>
<comment type="catalytic activity">
    <reaction evidence="3">
        <text>adenosylcob(III)inamide + GTP = adenosylcob(III)inamide phosphate + GDP + H(+)</text>
        <dbReference type="Rhea" id="RHEA:15765"/>
        <dbReference type="ChEBI" id="CHEBI:2480"/>
        <dbReference type="ChEBI" id="CHEBI:15378"/>
        <dbReference type="ChEBI" id="CHEBI:37565"/>
        <dbReference type="ChEBI" id="CHEBI:58189"/>
        <dbReference type="ChEBI" id="CHEBI:58502"/>
        <dbReference type="EC" id="2.7.1.156"/>
    </reaction>
</comment>
<reference evidence="17 18" key="1">
    <citation type="submission" date="2016-12" db="EMBL/GenBank/DDBJ databases">
        <title>Comparison of Traditional DNA-DNA Hybridization with In Silico Genomic Analysis.</title>
        <authorList>
            <person name="Nicholson A.C."/>
            <person name="Humrighouse B.W."/>
            <person name="Graziano J."/>
            <person name="Lasker B."/>
            <person name="Whitney A.M."/>
            <person name="Mcquiston J.R."/>
        </authorList>
    </citation>
    <scope>NUCLEOTIDE SEQUENCE [LARGE SCALE GENOMIC DNA]</scope>
    <source>
        <strain evidence="17 18">H2240</strain>
    </source>
</reference>
<dbReference type="InterPro" id="IPR027417">
    <property type="entry name" value="P-loop_NTPase"/>
</dbReference>
<gene>
    <name evidence="17" type="ORF">CDV49_09075</name>
</gene>
<dbReference type="Pfam" id="PF02283">
    <property type="entry name" value="CobU"/>
    <property type="match status" value="1"/>
</dbReference>
<dbReference type="Gene3D" id="3.40.50.300">
    <property type="entry name" value="P-loop containing nucleotide triphosphate hydrolases"/>
    <property type="match status" value="1"/>
</dbReference>
<evidence type="ECO:0000256" key="7">
    <source>
        <dbReference type="ARBA" id="ARBA00007490"/>
    </source>
</evidence>
<evidence type="ECO:0000256" key="9">
    <source>
        <dbReference type="ARBA" id="ARBA00022679"/>
    </source>
</evidence>
<feature type="binding site" evidence="16">
    <location>
        <begin position="38"/>
        <end position="40"/>
    </location>
    <ligand>
        <name>GTP</name>
        <dbReference type="ChEBI" id="CHEBI:37565"/>
    </ligand>
</feature>
<keyword evidence="17" id="KW-0548">Nucleotidyltransferase</keyword>
<dbReference type="SUPFAM" id="SSF52540">
    <property type="entry name" value="P-loop containing nucleoside triphosphate hydrolases"/>
    <property type="match status" value="1"/>
</dbReference>
<dbReference type="GO" id="GO:0043752">
    <property type="term" value="F:adenosylcobinamide kinase activity"/>
    <property type="evidence" value="ECO:0007669"/>
    <property type="project" value="UniProtKB-EC"/>
</dbReference>
<feature type="binding site" evidence="16">
    <location>
        <begin position="55"/>
        <end position="58"/>
    </location>
    <ligand>
        <name>GTP</name>
        <dbReference type="ChEBI" id="CHEBI:37565"/>
    </ligand>
</feature>
<keyword evidence="10 14" id="KW-0547">Nucleotide-binding</keyword>
<dbReference type="AlphaFoldDB" id="A0A212ACI0"/>
<evidence type="ECO:0000256" key="2">
    <source>
        <dbReference type="ARBA" id="ARBA00000711"/>
    </source>
</evidence>
<feature type="binding site" evidence="16">
    <location>
        <position position="66"/>
    </location>
    <ligand>
        <name>GTP</name>
        <dbReference type="ChEBI" id="CHEBI:37565"/>
    </ligand>
</feature>
<evidence type="ECO:0000256" key="15">
    <source>
        <dbReference type="PIRSR" id="PIRSR006135-1"/>
    </source>
</evidence>
<evidence type="ECO:0000313" key="18">
    <source>
        <dbReference type="Proteomes" id="UP000196878"/>
    </source>
</evidence>
<keyword evidence="13 14" id="KW-0342">GTP-binding</keyword>
<comment type="similarity">
    <text evidence="7 14">Belongs to the CobU/CobP family.</text>
</comment>
<dbReference type="EC" id="2.7.1.156" evidence="14"/>
<protein>
    <recommendedName>
        <fullName evidence="14">Bifunctional adenosylcobalamin biosynthesis protein</fullName>
        <ecNumber evidence="14">2.7.1.156</ecNumber>
        <ecNumber evidence="14">2.7.7.62</ecNumber>
    </recommendedName>
</protein>
<dbReference type="GO" id="GO:0005525">
    <property type="term" value="F:GTP binding"/>
    <property type="evidence" value="ECO:0007669"/>
    <property type="project" value="UniProtKB-UniRule"/>
</dbReference>
<accession>A0A212ACI0</accession>
<proteinExistence type="inferred from homology"/>
<dbReference type="UniPathway" id="UPA00148">
    <property type="reaction ID" value="UER00236"/>
</dbReference>
<evidence type="ECO:0000256" key="14">
    <source>
        <dbReference type="PIRNR" id="PIRNR006135"/>
    </source>
</evidence>
<evidence type="ECO:0000256" key="12">
    <source>
        <dbReference type="ARBA" id="ARBA00022840"/>
    </source>
</evidence>
<keyword evidence="9 14" id="KW-0808">Transferase</keyword>
<comment type="pathway">
    <text evidence="6 14">Cofactor biosynthesis; adenosylcobalamin biosynthesis; adenosylcobalamin from cob(II)yrinate a,c-diamide: step 5/7.</text>
</comment>
<keyword evidence="12 14" id="KW-0067">ATP-binding</keyword>
<evidence type="ECO:0000256" key="6">
    <source>
        <dbReference type="ARBA" id="ARBA00005159"/>
    </source>
</evidence>
<evidence type="ECO:0000256" key="1">
    <source>
        <dbReference type="ARBA" id="ARBA00000312"/>
    </source>
</evidence>
<dbReference type="PANTHER" id="PTHR34848:SF1">
    <property type="entry name" value="BIFUNCTIONAL ADENOSYLCOBALAMIN BIOSYNTHESIS PROTEIN COBU"/>
    <property type="match status" value="1"/>
</dbReference>
<dbReference type="CDD" id="cd00544">
    <property type="entry name" value="CobU"/>
    <property type="match status" value="1"/>
</dbReference>
<evidence type="ECO:0000256" key="10">
    <source>
        <dbReference type="ARBA" id="ARBA00022741"/>
    </source>
</evidence>
<evidence type="ECO:0000256" key="3">
    <source>
        <dbReference type="ARBA" id="ARBA00001522"/>
    </source>
</evidence>
<keyword evidence="8 14" id="KW-0169">Cobalamin biosynthesis</keyword>
<feature type="active site" description="GMP-histidine intermediate" evidence="15">
    <location>
        <position position="54"/>
    </location>
</feature>
<dbReference type="Proteomes" id="UP000196878">
    <property type="component" value="Unassembled WGS sequence"/>
</dbReference>
<dbReference type="PIRSF" id="PIRSF006135">
    <property type="entry name" value="CobU"/>
    <property type="match status" value="1"/>
</dbReference>
<dbReference type="NCBIfam" id="NF004469">
    <property type="entry name" value="PRK05800.1"/>
    <property type="match status" value="1"/>
</dbReference>
<sequence length="178" mass="18786">MQKKLFLILGGADSGKSVFAENLVKQLAGSNARLCYIATAAIEDEEMAERVERHKARRGPEWRIVEGRTEATLAALAKDEVALLDCATLWLSGQMLAETAGEADLPTAFSGLETALAAARGTVVIVSNETGLGIVPMHPLSRAFRAAQGQLNQRLAALADVAVLVVAGLPLVLKGELP</sequence>
<evidence type="ECO:0000256" key="8">
    <source>
        <dbReference type="ARBA" id="ARBA00022573"/>
    </source>
</evidence>
<dbReference type="OrthoDB" id="9788370at2"/>
<dbReference type="GO" id="GO:0005524">
    <property type="term" value="F:ATP binding"/>
    <property type="evidence" value="ECO:0007669"/>
    <property type="project" value="UniProtKB-UniRule"/>
</dbReference>
<keyword evidence="18" id="KW-1185">Reference proteome</keyword>
<dbReference type="EMBL" id="NIPW01000011">
    <property type="protein sequence ID" value="OWJ78561.1"/>
    <property type="molecule type" value="Genomic_DNA"/>
</dbReference>
<evidence type="ECO:0000256" key="13">
    <source>
        <dbReference type="ARBA" id="ARBA00023134"/>
    </source>
</evidence>